<accession>A0A7J9KRK4</accession>
<organism evidence="2 3">
    <name type="scientific">Gossypium schwendimanii</name>
    <name type="common">Cotton</name>
    <dbReference type="NCBI Taxonomy" id="34291"/>
    <lineage>
        <taxon>Eukaryota</taxon>
        <taxon>Viridiplantae</taxon>
        <taxon>Streptophyta</taxon>
        <taxon>Embryophyta</taxon>
        <taxon>Tracheophyta</taxon>
        <taxon>Spermatophyta</taxon>
        <taxon>Magnoliopsida</taxon>
        <taxon>eudicotyledons</taxon>
        <taxon>Gunneridae</taxon>
        <taxon>Pentapetalae</taxon>
        <taxon>rosids</taxon>
        <taxon>malvids</taxon>
        <taxon>Malvales</taxon>
        <taxon>Malvaceae</taxon>
        <taxon>Malvoideae</taxon>
        <taxon>Gossypium</taxon>
    </lineage>
</organism>
<comment type="caution">
    <text evidence="2">The sequence shown here is derived from an EMBL/GenBank/DDBJ whole genome shotgun (WGS) entry which is preliminary data.</text>
</comment>
<dbReference type="AlphaFoldDB" id="A0A7J9KRK4"/>
<feature type="transmembrane region" description="Helical" evidence="1">
    <location>
        <begin position="48"/>
        <end position="71"/>
    </location>
</feature>
<reference evidence="2 3" key="1">
    <citation type="journal article" date="2019" name="Genome Biol. Evol.">
        <title>Insights into the evolution of the New World diploid cottons (Gossypium, subgenus Houzingenia) based on genome sequencing.</title>
        <authorList>
            <person name="Grover C.E."/>
            <person name="Arick M.A. 2nd"/>
            <person name="Thrash A."/>
            <person name="Conover J.L."/>
            <person name="Sanders W.S."/>
            <person name="Peterson D.G."/>
            <person name="Frelichowski J.E."/>
            <person name="Scheffler J.A."/>
            <person name="Scheffler B.E."/>
            <person name="Wendel J.F."/>
        </authorList>
    </citation>
    <scope>NUCLEOTIDE SEQUENCE [LARGE SCALE GENOMIC DNA]</scope>
    <source>
        <strain evidence="2">1</strain>
        <tissue evidence="2">Leaf</tissue>
    </source>
</reference>
<gene>
    <name evidence="2" type="ORF">Goshw_010391</name>
</gene>
<protein>
    <submittedName>
        <fullName evidence="2">Uncharacterized protein</fullName>
    </submittedName>
</protein>
<dbReference type="EMBL" id="JABFAF010000002">
    <property type="protein sequence ID" value="MBA0849040.1"/>
    <property type="molecule type" value="Genomic_DNA"/>
</dbReference>
<keyword evidence="3" id="KW-1185">Reference proteome</keyword>
<evidence type="ECO:0000313" key="2">
    <source>
        <dbReference type="EMBL" id="MBA0849040.1"/>
    </source>
</evidence>
<keyword evidence="1" id="KW-0812">Transmembrane</keyword>
<keyword evidence="1" id="KW-1133">Transmembrane helix</keyword>
<name>A0A7J9KRK4_GOSSC</name>
<keyword evidence="1" id="KW-0472">Membrane</keyword>
<dbReference type="OrthoDB" id="1906820at2759"/>
<evidence type="ECO:0000256" key="1">
    <source>
        <dbReference type="SAM" id="Phobius"/>
    </source>
</evidence>
<evidence type="ECO:0000313" key="3">
    <source>
        <dbReference type="Proteomes" id="UP000593576"/>
    </source>
</evidence>
<sequence length="100" mass="10601">MKPSHGIVKSNFYAVVSSKKMGYGMIAQDSDGFLLGGGGGGGIVEMNLVYLILAVAVDYLVFIVLAGYPVSTVSIDYLVFTVPMNYPMLIALADYAGCHN</sequence>
<proteinExistence type="predicted"/>
<dbReference type="Proteomes" id="UP000593576">
    <property type="component" value="Unassembled WGS sequence"/>
</dbReference>